<comment type="caution">
    <text evidence="2">The sequence shown here is derived from an EMBL/GenBank/DDBJ whole genome shotgun (WGS) entry which is preliminary data.</text>
</comment>
<dbReference type="PANTHER" id="PTHR23355:SF9">
    <property type="entry name" value="DIS3-LIKE EXONUCLEASE 2"/>
    <property type="match status" value="1"/>
</dbReference>
<dbReference type="Pfam" id="PF18614">
    <property type="entry name" value="RNase_II_C_S1"/>
    <property type="match status" value="1"/>
</dbReference>
<organism evidence="2 3">
    <name type="scientific">Microbacterium gilvum</name>
    <dbReference type="NCBI Taxonomy" id="1336204"/>
    <lineage>
        <taxon>Bacteria</taxon>
        <taxon>Bacillati</taxon>
        <taxon>Actinomycetota</taxon>
        <taxon>Actinomycetes</taxon>
        <taxon>Micrococcales</taxon>
        <taxon>Microbacteriaceae</taxon>
        <taxon>Microbacterium</taxon>
    </lineage>
</organism>
<keyword evidence="3" id="KW-1185">Reference proteome</keyword>
<sequence>MPARRTRLSPSAVRTELADSLAALRRDLELPESFPPEVRAEAVAVSAGPAVDGSDPDRTDLRDVDFLTIDPEGSRDLDQAMHIARDGDGFVVRYAIADLAAFVRPGGAIDDEARRRGQTLYAPDGSVPLHPEELSHGAASLLAGEDRRAYVWTFVLDARAAVRSPASIERAWVRSRRQWTYREAQAAFDGGSAPVTIALLGVVGPLLVAQEAERGGASLNTPEEEVVDGPAGYELRRRVPLPIEEWNAQISLLTGMAAAARMLAAGRGVLRTLSPADEDALAQFRRKVELLGRPWDDSVPYGEYLRRLDADDPVTAAVLQAATALFRGADYAVFLSGAEVPEHAAQAAIGAPYAHVTAPLRRLVDRFALRACLGDVDVEALPALPETMRRSSALASRLENGAVDRVEAAVLHAGDVHDAVVLSEAKGGVRVQIAEPFVTATADGAAPAGARVRVRVVATDIAAGTVSLAVVGAEHDEDGA</sequence>
<dbReference type="InterPro" id="IPR012340">
    <property type="entry name" value="NA-bd_OB-fold"/>
</dbReference>
<dbReference type="PANTHER" id="PTHR23355">
    <property type="entry name" value="RIBONUCLEASE"/>
    <property type="match status" value="1"/>
</dbReference>
<accession>A0ABP9ACN1</accession>
<dbReference type="Pfam" id="PF00773">
    <property type="entry name" value="RNB"/>
    <property type="match status" value="1"/>
</dbReference>
<dbReference type="SUPFAM" id="SSF50249">
    <property type="entry name" value="Nucleic acid-binding proteins"/>
    <property type="match status" value="1"/>
</dbReference>
<dbReference type="InterPro" id="IPR050180">
    <property type="entry name" value="RNR_Ribonuclease"/>
</dbReference>
<name>A0ABP9ACN1_9MICO</name>
<dbReference type="SMART" id="SM00955">
    <property type="entry name" value="RNB"/>
    <property type="match status" value="1"/>
</dbReference>
<dbReference type="Proteomes" id="UP001501645">
    <property type="component" value="Unassembled WGS sequence"/>
</dbReference>
<evidence type="ECO:0000259" key="1">
    <source>
        <dbReference type="SMART" id="SM00955"/>
    </source>
</evidence>
<proteinExistence type="predicted"/>
<protein>
    <submittedName>
        <fullName evidence="2">RNB domain-containing ribonuclease</fullName>
    </submittedName>
</protein>
<evidence type="ECO:0000313" key="3">
    <source>
        <dbReference type="Proteomes" id="UP001501645"/>
    </source>
</evidence>
<evidence type="ECO:0000313" key="2">
    <source>
        <dbReference type="EMBL" id="GAA4779099.1"/>
    </source>
</evidence>
<feature type="domain" description="RNB" evidence="1">
    <location>
        <begin position="58"/>
        <end position="375"/>
    </location>
</feature>
<dbReference type="RefSeq" id="WP_345439684.1">
    <property type="nucleotide sequence ID" value="NZ_BAABKO010000004.1"/>
</dbReference>
<dbReference type="InterPro" id="IPR001900">
    <property type="entry name" value="RNase_II/R"/>
</dbReference>
<gene>
    <name evidence="2" type="ORF">GCM10023351_25110</name>
</gene>
<dbReference type="EMBL" id="BAABKO010000004">
    <property type="protein sequence ID" value="GAA4779099.1"/>
    <property type="molecule type" value="Genomic_DNA"/>
</dbReference>
<dbReference type="InterPro" id="IPR040596">
    <property type="entry name" value="RNase_II_C_S1"/>
</dbReference>
<reference evidence="3" key="1">
    <citation type="journal article" date="2019" name="Int. J. Syst. Evol. Microbiol.">
        <title>The Global Catalogue of Microorganisms (GCM) 10K type strain sequencing project: providing services to taxonomists for standard genome sequencing and annotation.</title>
        <authorList>
            <consortium name="The Broad Institute Genomics Platform"/>
            <consortium name="The Broad Institute Genome Sequencing Center for Infectious Disease"/>
            <person name="Wu L."/>
            <person name="Ma J."/>
        </authorList>
    </citation>
    <scope>NUCLEOTIDE SEQUENCE [LARGE SCALE GENOMIC DNA]</scope>
    <source>
        <strain evidence="3">JCM 18537</strain>
    </source>
</reference>